<dbReference type="RefSeq" id="XP_024367535.1">
    <property type="nucleotide sequence ID" value="XM_024511767.2"/>
</dbReference>
<proteinExistence type="predicted"/>
<dbReference type="OMA" id="TAEAQIC"/>
<accession>A0A2K1IB02</accession>
<dbReference type="Gene3D" id="3.90.1030.20">
    <property type="entry name" value="DNA polymerase delta, p66 (Cdc27) subunit, wHTH domain"/>
    <property type="match status" value="1"/>
</dbReference>
<feature type="region of interest" description="Disordered" evidence="5">
    <location>
        <begin position="155"/>
        <end position="207"/>
    </location>
</feature>
<dbReference type="OrthoDB" id="514823at2759"/>
<keyword evidence="4" id="KW-0539">Nucleus</keyword>
<evidence type="ECO:0000256" key="1">
    <source>
        <dbReference type="ARBA" id="ARBA00004123"/>
    </source>
</evidence>
<dbReference type="Pfam" id="PF09507">
    <property type="entry name" value="CDC27"/>
    <property type="match status" value="1"/>
</dbReference>
<dbReference type="Gramene" id="Pp3c27_7450V3.1">
    <property type="protein sequence ID" value="Pp3c27_7450V3.1"/>
    <property type="gene ID" value="Pp3c27_7450"/>
</dbReference>
<feature type="compositionally biased region" description="Low complexity" evidence="5">
    <location>
        <begin position="490"/>
        <end position="516"/>
    </location>
</feature>
<dbReference type="GO" id="GO:0006297">
    <property type="term" value="P:nucleotide-excision repair, DNA gap filling"/>
    <property type="evidence" value="ECO:0000318"/>
    <property type="project" value="GO_Central"/>
</dbReference>
<dbReference type="GeneID" id="112278383"/>
<protein>
    <recommendedName>
        <fullName evidence="2">DNA polymerase delta subunit 3</fullName>
    </recommendedName>
</protein>
<feature type="compositionally biased region" description="Basic and acidic residues" evidence="5">
    <location>
        <begin position="362"/>
        <end position="374"/>
    </location>
</feature>
<feature type="compositionally biased region" description="Low complexity" evidence="5">
    <location>
        <begin position="167"/>
        <end position="176"/>
    </location>
</feature>
<reference evidence="6 8" key="1">
    <citation type="journal article" date="2008" name="Science">
        <title>The Physcomitrella genome reveals evolutionary insights into the conquest of land by plants.</title>
        <authorList>
            <person name="Rensing S."/>
            <person name="Lang D."/>
            <person name="Zimmer A."/>
            <person name="Terry A."/>
            <person name="Salamov A."/>
            <person name="Shapiro H."/>
            <person name="Nishiyama T."/>
            <person name="Perroud P.-F."/>
            <person name="Lindquist E."/>
            <person name="Kamisugi Y."/>
            <person name="Tanahashi T."/>
            <person name="Sakakibara K."/>
            <person name="Fujita T."/>
            <person name="Oishi K."/>
            <person name="Shin-I T."/>
            <person name="Kuroki Y."/>
            <person name="Toyoda A."/>
            <person name="Suzuki Y."/>
            <person name="Hashimoto A."/>
            <person name="Yamaguchi K."/>
            <person name="Sugano A."/>
            <person name="Kohara Y."/>
            <person name="Fujiyama A."/>
            <person name="Anterola A."/>
            <person name="Aoki S."/>
            <person name="Ashton N."/>
            <person name="Barbazuk W.B."/>
            <person name="Barker E."/>
            <person name="Bennetzen J."/>
            <person name="Bezanilla M."/>
            <person name="Blankenship R."/>
            <person name="Cho S.H."/>
            <person name="Dutcher S."/>
            <person name="Estelle M."/>
            <person name="Fawcett J.A."/>
            <person name="Gundlach H."/>
            <person name="Hanada K."/>
            <person name="Heyl A."/>
            <person name="Hicks K.A."/>
            <person name="Hugh J."/>
            <person name="Lohr M."/>
            <person name="Mayer K."/>
            <person name="Melkozernov A."/>
            <person name="Murata T."/>
            <person name="Nelson D."/>
            <person name="Pils B."/>
            <person name="Prigge M."/>
            <person name="Reiss B."/>
            <person name="Renner T."/>
            <person name="Rombauts S."/>
            <person name="Rushton P."/>
            <person name="Sanderfoot A."/>
            <person name="Schween G."/>
            <person name="Shiu S.-H."/>
            <person name="Stueber K."/>
            <person name="Theodoulou F.L."/>
            <person name="Tu H."/>
            <person name="Van de Peer Y."/>
            <person name="Verrier P.J."/>
            <person name="Waters E."/>
            <person name="Wood A."/>
            <person name="Yang L."/>
            <person name="Cove D."/>
            <person name="Cuming A."/>
            <person name="Hasebe M."/>
            <person name="Lucas S."/>
            <person name="Mishler D.B."/>
            <person name="Reski R."/>
            <person name="Grigoriev I."/>
            <person name="Quatrano R.S."/>
            <person name="Boore J.L."/>
        </authorList>
    </citation>
    <scope>NUCLEOTIDE SEQUENCE [LARGE SCALE GENOMIC DNA]</scope>
    <source>
        <strain evidence="7 8">cv. Gransden 2004</strain>
    </source>
</reference>
<feature type="compositionally biased region" description="Basic and acidic residues" evidence="5">
    <location>
        <begin position="442"/>
        <end position="452"/>
    </location>
</feature>
<dbReference type="PaxDb" id="3218-PP1S164_27V6.1"/>
<dbReference type="FunCoup" id="A0A2K1IB02">
    <property type="interactions" value="1401"/>
</dbReference>
<feature type="compositionally biased region" description="Polar residues" evidence="5">
    <location>
        <begin position="184"/>
        <end position="202"/>
    </location>
</feature>
<dbReference type="AlphaFoldDB" id="A0A2K1IB02"/>
<dbReference type="GO" id="GO:1904161">
    <property type="term" value="P:DNA synthesis involved in UV-damage excision repair"/>
    <property type="evidence" value="ECO:0000318"/>
    <property type="project" value="GO_Central"/>
</dbReference>
<dbReference type="EnsemblPlants" id="Pp3c27_7450V3.3">
    <property type="protein sequence ID" value="Pp3c27_7450V3.3"/>
    <property type="gene ID" value="Pp3c27_7450"/>
</dbReference>
<dbReference type="InterPro" id="IPR019038">
    <property type="entry name" value="POLD3"/>
</dbReference>
<name>A0A2K1IB02_PHYPA</name>
<evidence type="ECO:0000256" key="2">
    <source>
        <dbReference type="ARBA" id="ARBA00017589"/>
    </source>
</evidence>
<dbReference type="InterPro" id="IPR041913">
    <property type="entry name" value="POLD3_sf"/>
</dbReference>
<keyword evidence="8" id="KW-1185">Reference proteome</keyword>
<sequence>MEGSVPDSGILDQVQSLVIDASQVVSYKWLSRNFSVSSNVAKRILQEFAKQNEGNKVEVVYAVSGWSKSEPSTYTVQLVPKAKLQDALLGLDGSASHHVYSVQPCLTKDPAQLFSAEFVQAQELFMQPRDIDNCLRDNRFSSVSYSLVIRNAGGSKPVVEQQKAEPSSSVGVSASSKHLAGLKPSNSEPQVPQSTSLTPTAQKETDVKNTLKGAAVVNEEGSGKSSATTGVPGKAVAENVATGKKKVGMTVGGGSLANLWGRAPAKVKADTPQESKAKPALVAGDAEAGIRAMEADGNESSSDGEGNDFARIRRCQAKNGKGRKRQVVFDEELSEDDEIINSQAAINLASPEPFKKSVPVETVERQNVDTRAEADFVGPTGMEIDEEKGDNSSSQPVVVASTPEKAHQPVGSSGGVKREAEIETEILAKPHPGPKRKKVLKTRIDNRGREVTEVVWETDGVEDVPEAKPAPVPDKVPAPLVASKVAAERATAPSKPPQKTTAKAPAKTGGKAASKGQGQGPGQGSLLSFFKKK</sequence>
<dbReference type="GO" id="GO:0006271">
    <property type="term" value="P:DNA strand elongation involved in DNA replication"/>
    <property type="evidence" value="ECO:0000318"/>
    <property type="project" value="GO_Central"/>
</dbReference>
<reference evidence="7" key="3">
    <citation type="submission" date="2020-12" db="UniProtKB">
        <authorList>
            <consortium name="EnsemblPlants"/>
        </authorList>
    </citation>
    <scope>IDENTIFICATION</scope>
</reference>
<gene>
    <name evidence="7" type="primary">LOC112278383</name>
    <name evidence="6" type="ORF">PHYPA_031048</name>
</gene>
<dbReference type="EnsemblPlants" id="Pp3c27_7450V3.1">
    <property type="protein sequence ID" value="Pp3c27_7450V3.1"/>
    <property type="gene ID" value="Pp3c27_7450"/>
</dbReference>
<evidence type="ECO:0000313" key="7">
    <source>
        <dbReference type="EnsemblPlants" id="Pp3c27_7450V3.1"/>
    </source>
</evidence>
<dbReference type="Gramene" id="Pp3c27_7450V3.3">
    <property type="protein sequence ID" value="Pp3c27_7450V3.3"/>
    <property type="gene ID" value="Pp3c27_7450"/>
</dbReference>
<organism evidence="6">
    <name type="scientific">Physcomitrium patens</name>
    <name type="common">Spreading-leaved earth moss</name>
    <name type="synonym">Physcomitrella patens</name>
    <dbReference type="NCBI Taxonomy" id="3218"/>
    <lineage>
        <taxon>Eukaryota</taxon>
        <taxon>Viridiplantae</taxon>
        <taxon>Streptophyta</taxon>
        <taxon>Embryophyta</taxon>
        <taxon>Bryophyta</taxon>
        <taxon>Bryophytina</taxon>
        <taxon>Bryopsida</taxon>
        <taxon>Funariidae</taxon>
        <taxon>Funariales</taxon>
        <taxon>Funariaceae</taxon>
        <taxon>Physcomitrium</taxon>
    </lineage>
</organism>
<dbReference type="STRING" id="3218.A0A2K1IB02"/>
<evidence type="ECO:0000256" key="3">
    <source>
        <dbReference type="ARBA" id="ARBA00022705"/>
    </source>
</evidence>
<dbReference type="PANTHER" id="PTHR17598:SF13">
    <property type="entry name" value="DNA POLYMERASE DELTA SUBUNIT 3"/>
    <property type="match status" value="1"/>
</dbReference>
<evidence type="ECO:0000313" key="6">
    <source>
        <dbReference type="EMBL" id="PNR26473.1"/>
    </source>
</evidence>
<dbReference type="PANTHER" id="PTHR17598">
    <property type="entry name" value="DNA POLYMERASE DELTA SUBUNIT 3"/>
    <property type="match status" value="1"/>
</dbReference>
<keyword evidence="3" id="KW-0235">DNA replication</keyword>
<dbReference type="Proteomes" id="UP000006727">
    <property type="component" value="Chromosome 27"/>
</dbReference>
<feature type="region of interest" description="Disordered" evidence="5">
    <location>
        <begin position="357"/>
        <end position="533"/>
    </location>
</feature>
<evidence type="ECO:0000313" key="8">
    <source>
        <dbReference type="Proteomes" id="UP000006727"/>
    </source>
</evidence>
<dbReference type="KEGG" id="ppp:112278383"/>
<dbReference type="EMBL" id="ABEU02000027">
    <property type="protein sequence ID" value="PNR26473.1"/>
    <property type="molecule type" value="Genomic_DNA"/>
</dbReference>
<evidence type="ECO:0000256" key="5">
    <source>
        <dbReference type="SAM" id="MobiDB-lite"/>
    </source>
</evidence>
<evidence type="ECO:0000256" key="4">
    <source>
        <dbReference type="ARBA" id="ARBA00023242"/>
    </source>
</evidence>
<feature type="compositionally biased region" description="Basic residues" evidence="5">
    <location>
        <begin position="432"/>
        <end position="441"/>
    </location>
</feature>
<reference evidence="6 8" key="2">
    <citation type="journal article" date="2018" name="Plant J.">
        <title>The Physcomitrella patens chromosome-scale assembly reveals moss genome structure and evolution.</title>
        <authorList>
            <person name="Lang D."/>
            <person name="Ullrich K.K."/>
            <person name="Murat F."/>
            <person name="Fuchs J."/>
            <person name="Jenkins J."/>
            <person name="Haas F.B."/>
            <person name="Piednoel M."/>
            <person name="Gundlach H."/>
            <person name="Van Bel M."/>
            <person name="Meyberg R."/>
            <person name="Vives C."/>
            <person name="Morata J."/>
            <person name="Symeonidi A."/>
            <person name="Hiss M."/>
            <person name="Muchero W."/>
            <person name="Kamisugi Y."/>
            <person name="Saleh O."/>
            <person name="Blanc G."/>
            <person name="Decker E.L."/>
            <person name="van Gessel N."/>
            <person name="Grimwood J."/>
            <person name="Hayes R.D."/>
            <person name="Graham S.W."/>
            <person name="Gunter L.E."/>
            <person name="McDaniel S.F."/>
            <person name="Hoernstein S.N.W."/>
            <person name="Larsson A."/>
            <person name="Li F.W."/>
            <person name="Perroud P.F."/>
            <person name="Phillips J."/>
            <person name="Ranjan P."/>
            <person name="Rokshar D.S."/>
            <person name="Rothfels C.J."/>
            <person name="Schneider L."/>
            <person name="Shu S."/>
            <person name="Stevenson D.W."/>
            <person name="Thummler F."/>
            <person name="Tillich M."/>
            <person name="Villarreal Aguilar J.C."/>
            <person name="Widiez T."/>
            <person name="Wong G.K."/>
            <person name="Wymore A."/>
            <person name="Zhang Y."/>
            <person name="Zimmer A.D."/>
            <person name="Quatrano R.S."/>
            <person name="Mayer K.F.X."/>
            <person name="Goodstein D."/>
            <person name="Casacuberta J.M."/>
            <person name="Vandepoele K."/>
            <person name="Reski R."/>
            <person name="Cuming A.C."/>
            <person name="Tuskan G.A."/>
            <person name="Maumus F."/>
            <person name="Salse J."/>
            <person name="Schmutz J."/>
            <person name="Rensing S.A."/>
        </authorList>
    </citation>
    <scope>NUCLEOTIDE SEQUENCE [LARGE SCALE GENOMIC DNA]</scope>
    <source>
        <strain evidence="7 8">cv. Gransden 2004</strain>
    </source>
</reference>
<dbReference type="FunFam" id="3.90.1030.20:FF:000002">
    <property type="entry name" value="DNA polymerase delta subunit"/>
    <property type="match status" value="1"/>
</dbReference>
<dbReference type="GO" id="GO:0043625">
    <property type="term" value="C:delta DNA polymerase complex"/>
    <property type="evidence" value="ECO:0000318"/>
    <property type="project" value="GO_Central"/>
</dbReference>
<comment type="subcellular location">
    <subcellularLocation>
        <location evidence="1">Nucleus</location>
    </subcellularLocation>
</comment>